<evidence type="ECO:0000313" key="3">
    <source>
        <dbReference type="Proteomes" id="UP000604046"/>
    </source>
</evidence>
<name>A0A812KI91_9DINO</name>
<reference evidence="2" key="1">
    <citation type="submission" date="2021-02" db="EMBL/GenBank/DDBJ databases">
        <authorList>
            <person name="Dougan E. K."/>
            <person name="Rhodes N."/>
            <person name="Thang M."/>
            <person name="Chan C."/>
        </authorList>
    </citation>
    <scope>NUCLEOTIDE SEQUENCE</scope>
</reference>
<evidence type="ECO:0000313" key="2">
    <source>
        <dbReference type="EMBL" id="CAE7224499.1"/>
    </source>
</evidence>
<sequence>MDGPETFRSSPRSSMLRANVFALESLCVLGVYGCILLWPKMQWPGHSKDAWRCQVLFVFGVVYMLRLNVMARWLLPRELATEELTVVILWILTILVSFGAGALLTGTPDDLSISLAVALYCLGSFVNTWSELQRKWWKAKPENKGRCYTLGLFSLSRNINYLGDVLLFLGWAAATGCWWNLWAPVVMAASFYFYHIPDKEQYLSERYKVDWPAYAASTKSFIPFLC</sequence>
<protein>
    <submittedName>
        <fullName evidence="2">Pfdn6 protein</fullName>
    </submittedName>
</protein>
<organism evidence="2 3">
    <name type="scientific">Symbiodinium natans</name>
    <dbReference type="NCBI Taxonomy" id="878477"/>
    <lineage>
        <taxon>Eukaryota</taxon>
        <taxon>Sar</taxon>
        <taxon>Alveolata</taxon>
        <taxon>Dinophyceae</taxon>
        <taxon>Suessiales</taxon>
        <taxon>Symbiodiniaceae</taxon>
        <taxon>Symbiodinium</taxon>
    </lineage>
</organism>
<evidence type="ECO:0000256" key="1">
    <source>
        <dbReference type="SAM" id="Phobius"/>
    </source>
</evidence>
<dbReference type="EMBL" id="CAJNDS010000640">
    <property type="protein sequence ID" value="CAE7224499.1"/>
    <property type="molecule type" value="Genomic_DNA"/>
</dbReference>
<proteinExistence type="predicted"/>
<dbReference type="AlphaFoldDB" id="A0A812KI91"/>
<dbReference type="PROSITE" id="PS50244">
    <property type="entry name" value="S5A_REDUCTASE"/>
    <property type="match status" value="1"/>
</dbReference>
<keyword evidence="1" id="KW-1133">Transmembrane helix</keyword>
<feature type="transmembrane region" description="Helical" evidence="1">
    <location>
        <begin position="111"/>
        <end position="129"/>
    </location>
</feature>
<accession>A0A812KI91</accession>
<keyword evidence="1" id="KW-0812">Transmembrane</keyword>
<dbReference type="OrthoDB" id="248120at2759"/>
<keyword evidence="3" id="KW-1185">Reference proteome</keyword>
<feature type="transmembrane region" description="Helical" evidence="1">
    <location>
        <begin position="87"/>
        <end position="105"/>
    </location>
</feature>
<dbReference type="Gene3D" id="1.20.120.1630">
    <property type="match status" value="1"/>
</dbReference>
<feature type="transmembrane region" description="Helical" evidence="1">
    <location>
        <begin position="55"/>
        <end position="75"/>
    </location>
</feature>
<gene>
    <name evidence="2" type="primary">Pfdn6</name>
    <name evidence="2" type="ORF">SNAT2548_LOCUS8559</name>
</gene>
<dbReference type="Pfam" id="PF06966">
    <property type="entry name" value="DUF1295"/>
    <property type="match status" value="1"/>
</dbReference>
<dbReference type="InterPro" id="IPR010721">
    <property type="entry name" value="UstE-like"/>
</dbReference>
<dbReference type="Proteomes" id="UP000604046">
    <property type="component" value="Unassembled WGS sequence"/>
</dbReference>
<feature type="transmembrane region" description="Helical" evidence="1">
    <location>
        <begin position="20"/>
        <end position="39"/>
    </location>
</feature>
<comment type="caution">
    <text evidence="2">The sequence shown here is derived from an EMBL/GenBank/DDBJ whole genome shotgun (WGS) entry which is preliminary data.</text>
</comment>
<keyword evidence="1" id="KW-0472">Membrane</keyword>